<name>A0AAV6TWM0_9ARAC</name>
<keyword evidence="3" id="KW-1185">Reference proteome</keyword>
<proteinExistence type="predicted"/>
<dbReference type="Proteomes" id="UP000827092">
    <property type="component" value="Unassembled WGS sequence"/>
</dbReference>
<organism evidence="2 3">
    <name type="scientific">Oedothorax gibbosus</name>
    <dbReference type="NCBI Taxonomy" id="931172"/>
    <lineage>
        <taxon>Eukaryota</taxon>
        <taxon>Metazoa</taxon>
        <taxon>Ecdysozoa</taxon>
        <taxon>Arthropoda</taxon>
        <taxon>Chelicerata</taxon>
        <taxon>Arachnida</taxon>
        <taxon>Araneae</taxon>
        <taxon>Araneomorphae</taxon>
        <taxon>Entelegynae</taxon>
        <taxon>Araneoidea</taxon>
        <taxon>Linyphiidae</taxon>
        <taxon>Erigoninae</taxon>
        <taxon>Oedothorax</taxon>
    </lineage>
</organism>
<reference evidence="2 3" key="1">
    <citation type="journal article" date="2022" name="Nat. Ecol. Evol.">
        <title>A masculinizing supergene underlies an exaggerated male reproductive morph in a spider.</title>
        <authorList>
            <person name="Hendrickx F."/>
            <person name="De Corte Z."/>
            <person name="Sonet G."/>
            <person name="Van Belleghem S.M."/>
            <person name="Kostlbacher S."/>
            <person name="Vangestel C."/>
        </authorList>
    </citation>
    <scope>NUCLEOTIDE SEQUENCE [LARGE SCALE GENOMIC DNA]</scope>
    <source>
        <strain evidence="2">W744_W776</strain>
    </source>
</reference>
<sequence length="429" mass="49453">MSASYASVSYDIFLQTNSTLSLLEKNKKTPIVCQKCPANNPTIPLDILSFHLTTAHLINCKHKCIYCFCNFQWRSPKGISNKVHTSHLTFVKHRYECLQNLLRVNASGCVQNDVATQEEDASSRCPAIRLQLQTDAKSYFLLGKRKTPDWRLPVAKMLRIQTLDQKRKFTRRASPMRNLDQKWNFSDTPDTPNAQAKRVDKTRKHPLPQNQTTVKSNCIQTETLTPRNSTTNRVENPIDNPVETPIDNPVETPIDNPVETPIDNPVETPIDNPADIETPADIPVDNPVNIETPADNPVNIPVDPMENEFSPFNENYQNMANYIQTSYIPPHKRNYSKLVLFLKKLLEKLNLSFLYRDSDEDPIDNPVEVIQIDSDEDDYEQRYYNWINEDTNYELEPDEELDERLELNLYKELAKSSQCIVQVKKIDSR</sequence>
<accession>A0AAV6TWM0</accession>
<feature type="region of interest" description="Disordered" evidence="1">
    <location>
        <begin position="228"/>
        <end position="250"/>
    </location>
</feature>
<comment type="caution">
    <text evidence="2">The sequence shown here is derived from an EMBL/GenBank/DDBJ whole genome shotgun (WGS) entry which is preliminary data.</text>
</comment>
<feature type="compositionally biased region" description="Polar residues" evidence="1">
    <location>
        <begin position="181"/>
        <end position="194"/>
    </location>
</feature>
<dbReference type="AlphaFoldDB" id="A0AAV6TWM0"/>
<evidence type="ECO:0000313" key="2">
    <source>
        <dbReference type="EMBL" id="KAG8176008.1"/>
    </source>
</evidence>
<gene>
    <name evidence="2" type="ORF">JTE90_007005</name>
</gene>
<evidence type="ECO:0000313" key="3">
    <source>
        <dbReference type="Proteomes" id="UP000827092"/>
    </source>
</evidence>
<dbReference type="EMBL" id="JAFNEN010000928">
    <property type="protein sequence ID" value="KAG8176008.1"/>
    <property type="molecule type" value="Genomic_DNA"/>
</dbReference>
<evidence type="ECO:0000256" key="1">
    <source>
        <dbReference type="SAM" id="MobiDB-lite"/>
    </source>
</evidence>
<protein>
    <submittedName>
        <fullName evidence="2">Uncharacterized protein</fullName>
    </submittedName>
</protein>
<feature type="region of interest" description="Disordered" evidence="1">
    <location>
        <begin position="180"/>
        <end position="210"/>
    </location>
</feature>